<dbReference type="PANTHER" id="PTHR43133:SF51">
    <property type="entry name" value="RNA POLYMERASE SIGMA FACTOR"/>
    <property type="match status" value="1"/>
</dbReference>
<dbReference type="InterPro" id="IPR013249">
    <property type="entry name" value="RNA_pol_sigma70_r4_t2"/>
</dbReference>
<dbReference type="InterPro" id="IPR014284">
    <property type="entry name" value="RNA_pol_sigma-70_dom"/>
</dbReference>
<dbReference type="Pfam" id="PF08281">
    <property type="entry name" value="Sigma70_r4_2"/>
    <property type="match status" value="1"/>
</dbReference>
<reference evidence="5 6" key="1">
    <citation type="submission" date="2018-08" db="EMBL/GenBank/DDBJ databases">
        <title>A genome reference for cultivated species of the human gut microbiota.</title>
        <authorList>
            <person name="Zou Y."/>
            <person name="Xue W."/>
            <person name="Luo G."/>
        </authorList>
    </citation>
    <scope>NUCLEOTIDE SEQUENCE [LARGE SCALE GENOMIC DNA]</scope>
    <source>
        <strain evidence="5 6">AM18-2AC</strain>
    </source>
</reference>
<dbReference type="GO" id="GO:0003677">
    <property type="term" value="F:DNA binding"/>
    <property type="evidence" value="ECO:0007669"/>
    <property type="project" value="InterPro"/>
</dbReference>
<dbReference type="InterPro" id="IPR013324">
    <property type="entry name" value="RNA_pol_sigma_r3/r4-like"/>
</dbReference>
<comment type="caution">
    <text evidence="5">The sequence shown here is derived from an EMBL/GenBank/DDBJ whole genome shotgun (WGS) entry which is preliminary data.</text>
</comment>
<dbReference type="NCBIfam" id="TIGR02937">
    <property type="entry name" value="sigma70-ECF"/>
    <property type="match status" value="1"/>
</dbReference>
<keyword evidence="1" id="KW-0805">Transcription regulation</keyword>
<name>A0A414VZ34_9FIRM</name>
<organism evidence="5 6">
    <name type="scientific">Blautia obeum</name>
    <dbReference type="NCBI Taxonomy" id="40520"/>
    <lineage>
        <taxon>Bacteria</taxon>
        <taxon>Bacillati</taxon>
        <taxon>Bacillota</taxon>
        <taxon>Clostridia</taxon>
        <taxon>Lachnospirales</taxon>
        <taxon>Lachnospiraceae</taxon>
        <taxon>Blautia</taxon>
    </lineage>
</organism>
<proteinExistence type="predicted"/>
<gene>
    <name evidence="5" type="ORF">DW222_14525</name>
</gene>
<keyword evidence="2" id="KW-0731">Sigma factor</keyword>
<feature type="domain" description="RNA polymerase sigma factor 70 region 4 type 2" evidence="4">
    <location>
        <begin position="79"/>
        <end position="129"/>
    </location>
</feature>
<evidence type="ECO:0000259" key="4">
    <source>
        <dbReference type="Pfam" id="PF08281"/>
    </source>
</evidence>
<protein>
    <submittedName>
        <fullName evidence="5">Sigma-70 family RNA polymerase sigma factor</fullName>
    </submittedName>
</protein>
<dbReference type="GO" id="GO:0016987">
    <property type="term" value="F:sigma factor activity"/>
    <property type="evidence" value="ECO:0007669"/>
    <property type="project" value="UniProtKB-KW"/>
</dbReference>
<evidence type="ECO:0000313" key="5">
    <source>
        <dbReference type="EMBL" id="RHH16750.1"/>
    </source>
</evidence>
<evidence type="ECO:0000313" key="6">
    <source>
        <dbReference type="Proteomes" id="UP000284024"/>
    </source>
</evidence>
<dbReference type="AlphaFoldDB" id="A0A414VZ34"/>
<keyword evidence="3" id="KW-0804">Transcription</keyword>
<dbReference type="InterPro" id="IPR039425">
    <property type="entry name" value="RNA_pol_sigma-70-like"/>
</dbReference>
<dbReference type="InterPro" id="IPR036388">
    <property type="entry name" value="WH-like_DNA-bd_sf"/>
</dbReference>
<evidence type="ECO:0000256" key="1">
    <source>
        <dbReference type="ARBA" id="ARBA00023015"/>
    </source>
</evidence>
<dbReference type="PANTHER" id="PTHR43133">
    <property type="entry name" value="RNA POLYMERASE ECF-TYPE SIGMA FACTO"/>
    <property type="match status" value="1"/>
</dbReference>
<accession>A0A414VZ34</accession>
<evidence type="ECO:0000256" key="2">
    <source>
        <dbReference type="ARBA" id="ARBA00023082"/>
    </source>
</evidence>
<dbReference type="RefSeq" id="WP_118035166.1">
    <property type="nucleotide sequence ID" value="NZ_JAQDEF010000018.1"/>
</dbReference>
<sequence>MKDSYEQRVQNQFGGFCTRVLKNEANRILNEYAKQRDREKSLDDMTQDELTKAASYDRYFQDEYIFEVLGRETVVVGELLAAALAQLPEDKRDVILLSYFLGMTDLEISQQLNAARSTISKRRNNVLKELREYLEKEGFEWPET</sequence>
<dbReference type="SUPFAM" id="SSF88659">
    <property type="entry name" value="Sigma3 and sigma4 domains of RNA polymerase sigma factors"/>
    <property type="match status" value="1"/>
</dbReference>
<dbReference type="Gene3D" id="1.10.10.10">
    <property type="entry name" value="Winged helix-like DNA-binding domain superfamily/Winged helix DNA-binding domain"/>
    <property type="match status" value="1"/>
</dbReference>
<evidence type="ECO:0000256" key="3">
    <source>
        <dbReference type="ARBA" id="ARBA00023163"/>
    </source>
</evidence>
<dbReference type="EMBL" id="QRJH01000008">
    <property type="protein sequence ID" value="RHH16750.1"/>
    <property type="molecule type" value="Genomic_DNA"/>
</dbReference>
<dbReference type="Proteomes" id="UP000284024">
    <property type="component" value="Unassembled WGS sequence"/>
</dbReference>
<dbReference type="GO" id="GO:0006352">
    <property type="term" value="P:DNA-templated transcription initiation"/>
    <property type="evidence" value="ECO:0007669"/>
    <property type="project" value="InterPro"/>
</dbReference>